<reference evidence="1" key="1">
    <citation type="submission" date="2021-01" db="EMBL/GenBank/DDBJ databases">
        <authorList>
            <consortium name="Genoscope - CEA"/>
            <person name="William W."/>
        </authorList>
    </citation>
    <scope>NUCLEOTIDE SEQUENCE</scope>
</reference>
<gene>
    <name evidence="1" type="ORF">PSON_ATCC_30995.1.T0370084</name>
</gene>
<keyword evidence="2" id="KW-1185">Reference proteome</keyword>
<protein>
    <submittedName>
        <fullName evidence="1">Uncharacterized protein</fullName>
    </submittedName>
</protein>
<dbReference type="EMBL" id="CAJJDN010000037">
    <property type="protein sequence ID" value="CAD8078042.1"/>
    <property type="molecule type" value="Genomic_DNA"/>
</dbReference>
<evidence type="ECO:0000313" key="1">
    <source>
        <dbReference type="EMBL" id="CAD8078042.1"/>
    </source>
</evidence>
<accession>A0A8S1MHC9</accession>
<evidence type="ECO:0000313" key="2">
    <source>
        <dbReference type="Proteomes" id="UP000692954"/>
    </source>
</evidence>
<dbReference type="AlphaFoldDB" id="A0A8S1MHC9"/>
<name>A0A8S1MHC9_9CILI</name>
<comment type="caution">
    <text evidence="1">The sequence shown here is derived from an EMBL/GenBank/DDBJ whole genome shotgun (WGS) entry which is preliminary data.</text>
</comment>
<proteinExistence type="predicted"/>
<sequence length="149" mass="17269">MILCLADQQLLDGDQLNEVDDVLENDEIKVQDQIKRINAHYSQKYDGEEKRAILEKYVKIEKEGFQISADGKLMEEPKQNDLQAIKSKLNKNQQISLNFIDTVAGDYEPSIPTTLIKKRFRQPQQANPFAEERISKIDKALLEEDDYEL</sequence>
<dbReference type="OrthoDB" id="303765at2759"/>
<organism evidence="1 2">
    <name type="scientific">Paramecium sonneborni</name>
    <dbReference type="NCBI Taxonomy" id="65129"/>
    <lineage>
        <taxon>Eukaryota</taxon>
        <taxon>Sar</taxon>
        <taxon>Alveolata</taxon>
        <taxon>Ciliophora</taxon>
        <taxon>Intramacronucleata</taxon>
        <taxon>Oligohymenophorea</taxon>
        <taxon>Peniculida</taxon>
        <taxon>Parameciidae</taxon>
        <taxon>Paramecium</taxon>
    </lineage>
</organism>
<dbReference type="Proteomes" id="UP000692954">
    <property type="component" value="Unassembled WGS sequence"/>
</dbReference>